<protein>
    <submittedName>
        <fullName evidence="1">Uncharacterized protein</fullName>
    </submittedName>
</protein>
<evidence type="ECO:0000313" key="1">
    <source>
        <dbReference type="EMBL" id="PVE11175.1"/>
    </source>
</evidence>
<accession>A0A2T7T7U5</accession>
<proteinExistence type="predicted"/>
<sequence length="125" mass="14618">MMSMRARFTRPQTSDPQILQGIEALREGEEYVVLEVSVRFGRSALFRVEFIEGEWEQSALFDSRAFTVTSHSLPPTWRYFQFDTGSFSLCPESWNQPGFWESYYDHAPQALEVYETEKREILSSS</sequence>
<gene>
    <name evidence="1" type="ORF">Y717_17360</name>
</gene>
<comment type="caution">
    <text evidence="1">The sequence shown here is derived from an EMBL/GenBank/DDBJ whole genome shotgun (WGS) entry which is preliminary data.</text>
</comment>
<reference evidence="1 2" key="1">
    <citation type="submission" date="2013-12" db="EMBL/GenBank/DDBJ databases">
        <title>Annotated genome of Streptomyces scopuliridis.</title>
        <authorList>
            <person name="Olson J.B."/>
        </authorList>
    </citation>
    <scope>NUCLEOTIDE SEQUENCE [LARGE SCALE GENOMIC DNA]</scope>
    <source>
        <strain evidence="1 2">RB72</strain>
    </source>
</reference>
<dbReference type="STRING" id="1440053.GCA_000718095_04136"/>
<evidence type="ECO:0000313" key="2">
    <source>
        <dbReference type="Proteomes" id="UP000245992"/>
    </source>
</evidence>
<name>A0A2T7T7U5_9ACTN</name>
<dbReference type="AlphaFoldDB" id="A0A2T7T7U5"/>
<organism evidence="1 2">
    <name type="scientific">Streptomyces scopuliridis RB72</name>
    <dbReference type="NCBI Taxonomy" id="1440053"/>
    <lineage>
        <taxon>Bacteria</taxon>
        <taxon>Bacillati</taxon>
        <taxon>Actinomycetota</taxon>
        <taxon>Actinomycetes</taxon>
        <taxon>Kitasatosporales</taxon>
        <taxon>Streptomycetaceae</taxon>
        <taxon>Streptomyces</taxon>
    </lineage>
</organism>
<dbReference type="Proteomes" id="UP000245992">
    <property type="component" value="Unassembled WGS sequence"/>
</dbReference>
<dbReference type="EMBL" id="AZSP01000150">
    <property type="protein sequence ID" value="PVE11175.1"/>
    <property type="molecule type" value="Genomic_DNA"/>
</dbReference>
<keyword evidence="2" id="KW-1185">Reference proteome</keyword>